<evidence type="ECO:0000256" key="4">
    <source>
        <dbReference type="ARBA" id="ARBA00023239"/>
    </source>
</evidence>
<dbReference type="Pfam" id="PF01081">
    <property type="entry name" value="Aldolase"/>
    <property type="match status" value="1"/>
</dbReference>
<evidence type="ECO:0000256" key="3">
    <source>
        <dbReference type="ARBA" id="ARBA00011233"/>
    </source>
</evidence>
<dbReference type="Gene3D" id="3.20.20.70">
    <property type="entry name" value="Aldolase class I"/>
    <property type="match status" value="1"/>
</dbReference>
<dbReference type="PANTHER" id="PTHR30246">
    <property type="entry name" value="2-KETO-3-DEOXY-6-PHOSPHOGLUCONATE ALDOLASE"/>
    <property type="match status" value="1"/>
</dbReference>
<keyword evidence="4" id="KW-0456">Lyase</keyword>
<dbReference type="Proteomes" id="UP000028933">
    <property type="component" value="Chromosome"/>
</dbReference>
<accession>A0A077EES9</accession>
<organism evidence="6 7">
    <name type="scientific">Elizabethkingia anophelis NUHP1</name>
    <dbReference type="NCBI Taxonomy" id="1338011"/>
    <lineage>
        <taxon>Bacteria</taxon>
        <taxon>Pseudomonadati</taxon>
        <taxon>Bacteroidota</taxon>
        <taxon>Flavobacteriia</taxon>
        <taxon>Flavobacteriales</taxon>
        <taxon>Weeksellaceae</taxon>
        <taxon>Elizabethkingia</taxon>
    </lineage>
</organism>
<dbReference type="STRING" id="1338011.BD94_0210"/>
<dbReference type="PANTHER" id="PTHR30246:SF1">
    <property type="entry name" value="2-DEHYDRO-3-DEOXY-6-PHOSPHOGALACTONATE ALDOLASE-RELATED"/>
    <property type="match status" value="1"/>
</dbReference>
<dbReference type="KEGG" id="eao:BD94_0210"/>
<dbReference type="InterPro" id="IPR000887">
    <property type="entry name" value="Aldlse_KDPG_KHG"/>
</dbReference>
<dbReference type="EMBL" id="CP007547">
    <property type="protein sequence ID" value="AIL43985.1"/>
    <property type="molecule type" value="Genomic_DNA"/>
</dbReference>
<evidence type="ECO:0000256" key="5">
    <source>
        <dbReference type="ARBA" id="ARBA00023277"/>
    </source>
</evidence>
<reference evidence="6" key="1">
    <citation type="journal article" date="2013" name="Lancet">
        <title>First case of E anophelis outbreak in an intensive-care unit.</title>
        <authorList>
            <person name="Teo J."/>
            <person name="Tan S.Y."/>
            <person name="Tay M."/>
            <person name="Ding Y."/>
            <person name="Kjelleberg S."/>
            <person name="Givskov M."/>
            <person name="Lin R.T."/>
            <person name="Yang L."/>
        </authorList>
    </citation>
    <scope>NUCLEOTIDE SEQUENCE [LARGE SCALE GENOMIC DNA]</scope>
    <source>
        <strain evidence="6">NUHP1</strain>
    </source>
</reference>
<name>A0A077EES9_9FLAO</name>
<dbReference type="eggNOG" id="COG0800">
    <property type="taxonomic scope" value="Bacteria"/>
</dbReference>
<dbReference type="RefSeq" id="WP_024564820.1">
    <property type="nucleotide sequence ID" value="NZ_CP007547.1"/>
</dbReference>
<dbReference type="CDD" id="cd00452">
    <property type="entry name" value="KDPG_aldolase"/>
    <property type="match status" value="1"/>
</dbReference>
<reference evidence="6" key="2">
    <citation type="journal article" date="2015" name="Genome Biol. Evol.">
        <title>Complete Genome Sequence and Transcriptomic Analysis of the Novel Pathogen Elizabethkingia anophelis in Response to Oxidative Stress.</title>
        <authorList>
            <person name="Li Y."/>
            <person name="Liu Y."/>
            <person name="Chew S.C."/>
            <person name="Tay M."/>
            <person name="Salido M.M."/>
            <person name="Teo J."/>
            <person name="Lauro F.M."/>
            <person name="Givskov M."/>
            <person name="Yang L."/>
        </authorList>
    </citation>
    <scope>NUCLEOTIDE SEQUENCE</scope>
    <source>
        <strain evidence="6">NUHP1</strain>
    </source>
</reference>
<gene>
    <name evidence="6" type="ORF">BD94_0210</name>
</gene>
<protein>
    <submittedName>
        <fullName evidence="6">4-Hydroxy-2-oxoglutarate aldolase/2-dehydro-3-deoxyphosphogluconate aldolase</fullName>
    </submittedName>
</protein>
<dbReference type="SUPFAM" id="SSF51569">
    <property type="entry name" value="Aldolase"/>
    <property type="match status" value="1"/>
</dbReference>
<comment type="similarity">
    <text evidence="2">Belongs to the KHG/KDPG aldolase family.</text>
</comment>
<dbReference type="AlphaFoldDB" id="A0A077EES9"/>
<keyword evidence="5" id="KW-0119">Carbohydrate metabolism</keyword>
<dbReference type="HOGENOM" id="CLU_077795_2_0_10"/>
<evidence type="ECO:0000256" key="2">
    <source>
        <dbReference type="ARBA" id="ARBA00006906"/>
    </source>
</evidence>
<comment type="pathway">
    <text evidence="1">Carbohydrate acid metabolism.</text>
</comment>
<dbReference type="GO" id="GO:0016829">
    <property type="term" value="F:lyase activity"/>
    <property type="evidence" value="ECO:0007669"/>
    <property type="project" value="UniProtKB-KW"/>
</dbReference>
<comment type="subunit">
    <text evidence="3">Homotrimer.</text>
</comment>
<sequence length="214" mass="23947">MEKTLNYIEQHPVIPVFYHDNPEVCKKALKASYDGGVRVFEFVNRGVNAISNFEILQLYKDQYFPDLKLGIGTIKSKEQAEIFLNLNADFLVSPVFDADIAPLANQQGKLWIPGCMTPSEINEAEKANCKLIKLFPGDLLGTKFLKAIKPLFPGLKFMPTGGVKLNKENIHSWFEAGVTSVGLGSSLFPTDFDTAEVTNQLNKVFIYIKEVKKL</sequence>
<evidence type="ECO:0000313" key="6">
    <source>
        <dbReference type="EMBL" id="AIL43985.1"/>
    </source>
</evidence>
<evidence type="ECO:0000313" key="7">
    <source>
        <dbReference type="Proteomes" id="UP000028933"/>
    </source>
</evidence>
<dbReference type="InterPro" id="IPR013785">
    <property type="entry name" value="Aldolase_TIM"/>
</dbReference>
<evidence type="ECO:0000256" key="1">
    <source>
        <dbReference type="ARBA" id="ARBA00004761"/>
    </source>
</evidence>
<proteinExistence type="inferred from homology"/>